<dbReference type="KEGG" id="vei:Veis_4419"/>
<proteinExistence type="inferred from homology"/>
<reference evidence="5" key="1">
    <citation type="submission" date="2006-12" db="EMBL/GenBank/DDBJ databases">
        <title>Complete sequence of chromosome 1 of Verminephrobacter eiseniae EF01-2.</title>
        <authorList>
            <person name="Copeland A."/>
            <person name="Lucas S."/>
            <person name="Lapidus A."/>
            <person name="Barry K."/>
            <person name="Detter J.C."/>
            <person name="Glavina del Rio T."/>
            <person name="Dalin E."/>
            <person name="Tice H."/>
            <person name="Pitluck S."/>
            <person name="Chertkov O."/>
            <person name="Brettin T."/>
            <person name="Bruce D."/>
            <person name="Han C."/>
            <person name="Tapia R."/>
            <person name="Gilna P."/>
            <person name="Schmutz J."/>
            <person name="Larimer F."/>
            <person name="Land M."/>
            <person name="Hauser L."/>
            <person name="Kyrpides N."/>
            <person name="Kim E."/>
            <person name="Stahl D."/>
            <person name="Richardson P."/>
        </authorList>
    </citation>
    <scope>NUCLEOTIDE SEQUENCE [LARGE SCALE GENOMIC DNA]</scope>
    <source>
        <strain evidence="5">EF01-2</strain>
    </source>
</reference>
<dbReference type="OrthoDB" id="9779041at2"/>
<accession>A1WR65</accession>
<comment type="similarity">
    <text evidence="2">Belongs to the NAD(P)-dependent epimerase/dehydratase family.</text>
</comment>
<feature type="domain" description="NAD-dependent epimerase/dehydratase" evidence="3">
    <location>
        <begin position="13"/>
        <end position="245"/>
    </location>
</feature>
<dbReference type="GeneID" id="76462729"/>
<dbReference type="RefSeq" id="WP_011812107.1">
    <property type="nucleotide sequence ID" value="NC_008786.1"/>
</dbReference>
<organism evidence="4 5">
    <name type="scientific">Verminephrobacter eiseniae (strain EF01-2)</name>
    <dbReference type="NCBI Taxonomy" id="391735"/>
    <lineage>
        <taxon>Bacteria</taxon>
        <taxon>Pseudomonadati</taxon>
        <taxon>Pseudomonadota</taxon>
        <taxon>Betaproteobacteria</taxon>
        <taxon>Burkholderiales</taxon>
        <taxon>Comamonadaceae</taxon>
        <taxon>Verminephrobacter</taxon>
    </lineage>
</organism>
<dbReference type="STRING" id="391735.Veis_4419"/>
<comment type="pathway">
    <text evidence="1">Bacterial outer membrane biogenesis; LPS O-antigen biosynthesis.</text>
</comment>
<dbReference type="EMBL" id="CP000542">
    <property type="protein sequence ID" value="ABM60122.1"/>
    <property type="molecule type" value="Genomic_DNA"/>
</dbReference>
<dbReference type="eggNOG" id="COG0451">
    <property type="taxonomic scope" value="Bacteria"/>
</dbReference>
<name>A1WR65_VEREI</name>
<dbReference type="InterPro" id="IPR001509">
    <property type="entry name" value="Epimerase_deHydtase"/>
</dbReference>
<dbReference type="Pfam" id="PF01370">
    <property type="entry name" value="Epimerase"/>
    <property type="match status" value="1"/>
</dbReference>
<sequence>MRPDPGFWRGKRVLLTGHTGFKGAWLALWLQRLGARVSAIALPPAGAPNLFHLARVGSGLDSHFCDLRNAPALARRVRAARPELVLHLAAQALVRAGHAAPLQTFATNVMGTVHLLDALRGQADLRVAVVVTTDKVYRHRAWAYPYREDDALGASDPYGASKAAAELATASYRDSFLAAQGVAVATARAGNVIGGGDWAQDRLLPDAMRAWSQGQPLRIRRRQATRPWQHVLEALAAYLRLAQRLWEQPALAGAYNFGPLPQAAVSVGNLIESAAGDGPACAIDYGNEADPGPEVDALALETAHARQALGVSAHWALAEALQRTLHWYRQQQGGADARALCLADIDAWEAGQAAPAGQTPR</sequence>
<keyword evidence="5" id="KW-1185">Reference proteome</keyword>
<evidence type="ECO:0000313" key="4">
    <source>
        <dbReference type="EMBL" id="ABM60122.1"/>
    </source>
</evidence>
<dbReference type="InterPro" id="IPR036291">
    <property type="entry name" value="NAD(P)-bd_dom_sf"/>
</dbReference>
<dbReference type="PANTHER" id="PTHR43000">
    <property type="entry name" value="DTDP-D-GLUCOSE 4,6-DEHYDRATASE-RELATED"/>
    <property type="match status" value="1"/>
</dbReference>
<evidence type="ECO:0000259" key="3">
    <source>
        <dbReference type="Pfam" id="PF01370"/>
    </source>
</evidence>
<dbReference type="AlphaFoldDB" id="A1WR65"/>
<dbReference type="SUPFAM" id="SSF51735">
    <property type="entry name" value="NAD(P)-binding Rossmann-fold domains"/>
    <property type="match status" value="1"/>
</dbReference>
<evidence type="ECO:0000256" key="2">
    <source>
        <dbReference type="ARBA" id="ARBA00007637"/>
    </source>
</evidence>
<dbReference type="Gene3D" id="3.90.25.10">
    <property type="entry name" value="UDP-galactose 4-epimerase, domain 1"/>
    <property type="match status" value="1"/>
</dbReference>
<dbReference type="Proteomes" id="UP000000374">
    <property type="component" value="Chromosome"/>
</dbReference>
<protein>
    <submittedName>
        <fullName evidence="4">CDP-glucose 4,6-dehydratase</fullName>
    </submittedName>
</protein>
<evidence type="ECO:0000256" key="1">
    <source>
        <dbReference type="ARBA" id="ARBA00005125"/>
    </source>
</evidence>
<dbReference type="HOGENOM" id="CLU_007383_1_7_4"/>
<gene>
    <name evidence="4" type="ordered locus">Veis_4419</name>
</gene>
<dbReference type="InterPro" id="IPR013445">
    <property type="entry name" value="CDP_4_6_deHydtase"/>
</dbReference>
<dbReference type="Gene3D" id="3.40.50.720">
    <property type="entry name" value="NAD(P)-binding Rossmann-like Domain"/>
    <property type="match status" value="1"/>
</dbReference>
<evidence type="ECO:0000313" key="5">
    <source>
        <dbReference type="Proteomes" id="UP000000374"/>
    </source>
</evidence>
<dbReference type="NCBIfam" id="TIGR02622">
    <property type="entry name" value="CDP_4_6_dhtase"/>
    <property type="match status" value="1"/>
</dbReference>